<dbReference type="PANTHER" id="PTHR43764:SF1">
    <property type="entry name" value="MOLYBDOPTERIN MOLYBDOTRANSFERASE"/>
    <property type="match status" value="1"/>
</dbReference>
<proteinExistence type="predicted"/>
<dbReference type="InterPro" id="IPR001453">
    <property type="entry name" value="MoaB/Mog_dom"/>
</dbReference>
<evidence type="ECO:0000313" key="6">
    <source>
        <dbReference type="Proteomes" id="UP001524502"/>
    </source>
</evidence>
<dbReference type="RefSeq" id="WP_256130831.1">
    <property type="nucleotide sequence ID" value="NZ_JANFXK010000002.1"/>
</dbReference>
<evidence type="ECO:0000313" key="5">
    <source>
        <dbReference type="EMBL" id="MCQ4635639.1"/>
    </source>
</evidence>
<sequence>MSYTAAVITMSDKGSQGLRKDTSGPAVCEMLKENGWDVVYTNIIPDDFETIKRELMKCADELDVCLVMTTGGTGFSKRDVTPEATHAVADREVRGIPEAMRAESMKITPMGMLSRAEAGLRSGTLIVNLPGSEKAAKECLAAVIKPIKHGIDVLRGRSHDCAEMHKHSKEGHHHG</sequence>
<protein>
    <submittedName>
        <fullName evidence="5">MogA/MoaB family molybdenum cofactor biosynthesis protein</fullName>
    </submittedName>
</protein>
<dbReference type="InterPro" id="IPR036425">
    <property type="entry name" value="MoaB/Mog-like_dom_sf"/>
</dbReference>
<evidence type="ECO:0000259" key="4">
    <source>
        <dbReference type="SMART" id="SM00852"/>
    </source>
</evidence>
<evidence type="ECO:0000256" key="3">
    <source>
        <dbReference type="ARBA" id="ARBA00023150"/>
    </source>
</evidence>
<organism evidence="5 6">
    <name type="scientific">Anaerovorax odorimutans</name>
    <dbReference type="NCBI Taxonomy" id="109327"/>
    <lineage>
        <taxon>Bacteria</taxon>
        <taxon>Bacillati</taxon>
        <taxon>Bacillota</taxon>
        <taxon>Clostridia</taxon>
        <taxon>Peptostreptococcales</taxon>
        <taxon>Anaerovoracaceae</taxon>
        <taxon>Anaerovorax</taxon>
    </lineage>
</organism>
<comment type="caution">
    <text evidence="5">The sequence shown here is derived from an EMBL/GenBank/DDBJ whole genome shotgun (WGS) entry which is preliminary data.</text>
</comment>
<feature type="domain" description="MoaB/Mog" evidence="4">
    <location>
        <begin position="6"/>
        <end position="150"/>
    </location>
</feature>
<gene>
    <name evidence="5" type="ORF">NE619_02770</name>
</gene>
<evidence type="ECO:0000256" key="1">
    <source>
        <dbReference type="ARBA" id="ARBA00003487"/>
    </source>
</evidence>
<keyword evidence="6" id="KW-1185">Reference proteome</keyword>
<dbReference type="Proteomes" id="UP001524502">
    <property type="component" value="Unassembled WGS sequence"/>
</dbReference>
<dbReference type="PROSITE" id="PS01078">
    <property type="entry name" value="MOCF_BIOSYNTHESIS_1"/>
    <property type="match status" value="1"/>
</dbReference>
<dbReference type="PANTHER" id="PTHR43764">
    <property type="entry name" value="MOLYBDENUM COFACTOR BIOSYNTHESIS"/>
    <property type="match status" value="1"/>
</dbReference>
<dbReference type="InterPro" id="IPR008284">
    <property type="entry name" value="MoCF_biosynth_CS"/>
</dbReference>
<accession>A0ABT1RKC8</accession>
<dbReference type="SMART" id="SM00852">
    <property type="entry name" value="MoCF_biosynth"/>
    <property type="match status" value="1"/>
</dbReference>
<comment type="pathway">
    <text evidence="2">Cofactor biosynthesis; molybdopterin biosynthesis.</text>
</comment>
<name>A0ABT1RKC8_9FIRM</name>
<dbReference type="NCBIfam" id="TIGR00177">
    <property type="entry name" value="molyb_syn"/>
    <property type="match status" value="1"/>
</dbReference>
<comment type="function">
    <text evidence="1">May be involved in the biosynthesis of molybdopterin.</text>
</comment>
<evidence type="ECO:0000256" key="2">
    <source>
        <dbReference type="ARBA" id="ARBA00005046"/>
    </source>
</evidence>
<dbReference type="CDD" id="cd00886">
    <property type="entry name" value="MogA_MoaB"/>
    <property type="match status" value="1"/>
</dbReference>
<dbReference type="SUPFAM" id="SSF53218">
    <property type="entry name" value="Molybdenum cofactor biosynthesis proteins"/>
    <property type="match status" value="1"/>
</dbReference>
<dbReference type="Pfam" id="PF00994">
    <property type="entry name" value="MoCF_biosynth"/>
    <property type="match status" value="1"/>
</dbReference>
<dbReference type="Gene3D" id="3.40.980.10">
    <property type="entry name" value="MoaB/Mog-like domain"/>
    <property type="match status" value="1"/>
</dbReference>
<dbReference type="EMBL" id="JANFXK010000002">
    <property type="protein sequence ID" value="MCQ4635639.1"/>
    <property type="molecule type" value="Genomic_DNA"/>
</dbReference>
<keyword evidence="3" id="KW-0501">Molybdenum cofactor biosynthesis</keyword>
<reference evidence="5 6" key="1">
    <citation type="submission" date="2022-06" db="EMBL/GenBank/DDBJ databases">
        <title>Isolation of gut microbiota from human fecal samples.</title>
        <authorList>
            <person name="Pamer E.G."/>
            <person name="Barat B."/>
            <person name="Waligurski E."/>
            <person name="Medina S."/>
            <person name="Paddock L."/>
            <person name="Mostad J."/>
        </authorList>
    </citation>
    <scope>NUCLEOTIDE SEQUENCE [LARGE SCALE GENOMIC DNA]</scope>
    <source>
        <strain evidence="5 6">SL.3.17</strain>
    </source>
</reference>
<dbReference type="InterPro" id="IPR051920">
    <property type="entry name" value="MPT_Adenylyltrnsfr/MoaC-Rel"/>
</dbReference>